<proteinExistence type="predicted"/>
<evidence type="ECO:0000313" key="1">
    <source>
        <dbReference type="EMBL" id="MBX47346.1"/>
    </source>
</evidence>
<reference evidence="1" key="1">
    <citation type="submission" date="2018-02" db="EMBL/GenBank/DDBJ databases">
        <title>Rhizophora mucronata_Transcriptome.</title>
        <authorList>
            <person name="Meera S.P."/>
            <person name="Sreeshan A."/>
            <person name="Augustine A."/>
        </authorList>
    </citation>
    <scope>NUCLEOTIDE SEQUENCE</scope>
    <source>
        <tissue evidence="1">Leaf</tissue>
    </source>
</reference>
<dbReference type="EMBL" id="GGEC01066862">
    <property type="protein sequence ID" value="MBX47346.1"/>
    <property type="molecule type" value="Transcribed_RNA"/>
</dbReference>
<protein>
    <submittedName>
        <fullName evidence="1">Uncharacterized protein</fullName>
    </submittedName>
</protein>
<sequence length="11" mass="1487">MRRNLRNGRWK</sequence>
<accession>A0A2P2NXV0</accession>
<name>A0A2P2NXV0_RHIMU</name>
<organism evidence="1">
    <name type="scientific">Rhizophora mucronata</name>
    <name type="common">Asiatic mangrove</name>
    <dbReference type="NCBI Taxonomy" id="61149"/>
    <lineage>
        <taxon>Eukaryota</taxon>
        <taxon>Viridiplantae</taxon>
        <taxon>Streptophyta</taxon>
        <taxon>Embryophyta</taxon>
        <taxon>Tracheophyta</taxon>
        <taxon>Spermatophyta</taxon>
        <taxon>Magnoliopsida</taxon>
        <taxon>eudicotyledons</taxon>
        <taxon>Gunneridae</taxon>
        <taxon>Pentapetalae</taxon>
        <taxon>rosids</taxon>
        <taxon>fabids</taxon>
        <taxon>Malpighiales</taxon>
        <taxon>Rhizophoraceae</taxon>
        <taxon>Rhizophora</taxon>
    </lineage>
</organism>